<evidence type="ECO:0000313" key="2">
    <source>
        <dbReference type="EMBL" id="GAA1492316.1"/>
    </source>
</evidence>
<feature type="region of interest" description="Disordered" evidence="1">
    <location>
        <begin position="151"/>
        <end position="204"/>
    </location>
</feature>
<feature type="compositionally biased region" description="Basic and acidic residues" evidence="1">
    <location>
        <begin position="194"/>
        <end position="204"/>
    </location>
</feature>
<gene>
    <name evidence="2" type="ORF">GCM10009627_06620</name>
</gene>
<dbReference type="InterPro" id="IPR003772">
    <property type="entry name" value="YceD"/>
</dbReference>
<organism evidence="2 3">
    <name type="scientific">Curtobacterium herbarum</name>
    <dbReference type="NCBI Taxonomy" id="150122"/>
    <lineage>
        <taxon>Bacteria</taxon>
        <taxon>Bacillati</taxon>
        <taxon>Actinomycetota</taxon>
        <taxon>Actinomycetes</taxon>
        <taxon>Micrococcales</taxon>
        <taxon>Microbacteriaceae</taxon>
        <taxon>Curtobacterium</taxon>
    </lineage>
</organism>
<proteinExistence type="predicted"/>
<dbReference type="EMBL" id="BAAAJX010000003">
    <property type="protein sequence ID" value="GAA1492316.1"/>
    <property type="molecule type" value="Genomic_DNA"/>
</dbReference>
<name>A0ABP4K3E8_9MICO</name>
<evidence type="ECO:0000256" key="1">
    <source>
        <dbReference type="SAM" id="MobiDB-lite"/>
    </source>
</evidence>
<keyword evidence="3" id="KW-1185">Reference proteome</keyword>
<dbReference type="Pfam" id="PF02620">
    <property type="entry name" value="YceD"/>
    <property type="match status" value="1"/>
</dbReference>
<accession>A0ABP4K3E8</accession>
<protein>
    <submittedName>
        <fullName evidence="2">DUF177 domain-containing protein</fullName>
    </submittedName>
</protein>
<evidence type="ECO:0000313" key="3">
    <source>
        <dbReference type="Proteomes" id="UP001501742"/>
    </source>
</evidence>
<sequence length="204" mass="22012">MYSSVNSPYALRVRELAQRPGEMREVSLDIAVPSTLGAGLIAVREGDQMHLDVKLEGLHEGVLVSGHARAEATGECSRCLIDISEPVEVEFAELFAYAASEEFDYQVHDDHVDCEPVVRDAVVLSLPFTPVCRPDCPGLDPVTGERLADVGERPAPSATDPRWAALGGIQFDSNDSNEHQNPGGHHAADQTTADEERAPADQAE</sequence>
<dbReference type="RefSeq" id="WP_307839410.1">
    <property type="nucleotide sequence ID" value="NZ_BAAAJX010000003.1"/>
</dbReference>
<reference evidence="3" key="1">
    <citation type="journal article" date="2019" name="Int. J. Syst. Evol. Microbiol.">
        <title>The Global Catalogue of Microorganisms (GCM) 10K type strain sequencing project: providing services to taxonomists for standard genome sequencing and annotation.</title>
        <authorList>
            <consortium name="The Broad Institute Genomics Platform"/>
            <consortium name="The Broad Institute Genome Sequencing Center for Infectious Disease"/>
            <person name="Wu L."/>
            <person name="Ma J."/>
        </authorList>
    </citation>
    <scope>NUCLEOTIDE SEQUENCE [LARGE SCALE GENOMIC DNA]</scope>
    <source>
        <strain evidence="3">JCM 12140</strain>
    </source>
</reference>
<dbReference type="Proteomes" id="UP001501742">
    <property type="component" value="Unassembled WGS sequence"/>
</dbReference>
<comment type="caution">
    <text evidence="2">The sequence shown here is derived from an EMBL/GenBank/DDBJ whole genome shotgun (WGS) entry which is preliminary data.</text>
</comment>